<dbReference type="InterPro" id="IPR036554">
    <property type="entry name" value="GHMP_kinase_C_sf"/>
</dbReference>
<dbReference type="SUPFAM" id="SSF55060">
    <property type="entry name" value="GHMP Kinase, C-terminal domain"/>
    <property type="match status" value="1"/>
</dbReference>
<dbReference type="HOGENOM" id="CLU_017814_7_0_6"/>
<evidence type="ECO:0000256" key="6">
    <source>
        <dbReference type="ARBA" id="ARBA00022840"/>
    </source>
</evidence>
<dbReference type="PRINTS" id="PR00959">
    <property type="entry name" value="MEVGALKINASE"/>
</dbReference>
<dbReference type="GO" id="GO:0005524">
    <property type="term" value="F:ATP binding"/>
    <property type="evidence" value="ECO:0007669"/>
    <property type="project" value="UniProtKB-KW"/>
</dbReference>
<reference evidence="8 9" key="1">
    <citation type="journal article" date="2009" name="PLoS ONE">
        <title>The complete genome of Teredinibacter turnerae T7901: an intracellular endosymbiont of marine wood-boring bivalves (shipworms).</title>
        <authorList>
            <person name="Yang J.C."/>
            <person name="Madupu R."/>
            <person name="Durkin A.S."/>
            <person name="Ekborg N.A."/>
            <person name="Pedamallu C.S."/>
            <person name="Hostetler J.B."/>
            <person name="Radune D."/>
            <person name="Toms B.S."/>
            <person name="Henrissat B."/>
            <person name="Coutinho P.M."/>
            <person name="Schwarz S."/>
            <person name="Field L."/>
            <person name="Trindade-Silva A.E."/>
            <person name="Soares C.A.G."/>
            <person name="Elshahawi S."/>
            <person name="Hanora A."/>
            <person name="Schmidt E.W."/>
            <person name="Haygood M.G."/>
            <person name="Posfai J."/>
            <person name="Benner J."/>
            <person name="Madinger C."/>
            <person name="Nove J."/>
            <person name="Anton B."/>
            <person name="Chaudhary K."/>
            <person name="Foster J."/>
            <person name="Holman A."/>
            <person name="Kumar S."/>
            <person name="Lessard P.A."/>
            <person name="Luyten Y.A."/>
            <person name="Slatko B."/>
            <person name="Wood N."/>
            <person name="Wu B."/>
            <person name="Teplitski M."/>
            <person name="Mougous J.D."/>
            <person name="Ward N."/>
            <person name="Eisen J.A."/>
            <person name="Badger J.H."/>
            <person name="Distel D.L."/>
        </authorList>
    </citation>
    <scope>NUCLEOTIDE SEQUENCE [LARGE SCALE GENOMIC DNA]</scope>
    <source>
        <strain evidence="9">ATCC 39867 / T7901</strain>
    </source>
</reference>
<keyword evidence="6 8" id="KW-0067">ATP-binding</keyword>
<protein>
    <recommendedName>
        <fullName evidence="2">phosphomevalonate kinase</fullName>
        <ecNumber evidence="2">2.7.4.2</ecNumber>
    </recommendedName>
</protein>
<sequence length="346" mass="37071">MTKTLHASAPGKVILCGEYAVLQGAPALVAGVDRRINLQLKPQASSKAEINVLCPGFLDGACQLHWQATELVSTEPALALLIKLCNALLAEIPSALDLLRSHSWALEIDSRALFDKQHKLGLGSSGALATALAGALWTLSGDVLSREQAWPIIHRAHSAAQGKQGSGADVAASLCGGTHVFSNQQLHCALEPLRLPQGTHLAFIWSGTSASTPKYLQSLSQWREHHPARFAQHMGQLEAQSRAIVTAGTANEMVANFRQFTDALHEFDGDSQLGIFANGHEQLYITGRKYRHLAYKPCGAGGGDLGLAVASDKSEFTEFLAQLDEHGVRALPLAIDYLGLATEQHE</sequence>
<evidence type="ECO:0000256" key="4">
    <source>
        <dbReference type="ARBA" id="ARBA00022741"/>
    </source>
</evidence>
<dbReference type="EC" id="2.7.4.2" evidence="2"/>
<evidence type="ECO:0000256" key="2">
    <source>
        <dbReference type="ARBA" id="ARBA00012958"/>
    </source>
</evidence>
<name>C5BPY6_TERTT</name>
<feature type="domain" description="GHMP kinase N-terminal" evidence="7">
    <location>
        <begin position="117"/>
        <end position="177"/>
    </location>
</feature>
<organism evidence="8 9">
    <name type="scientific">Teredinibacter turnerae (strain ATCC 39867 / T7901)</name>
    <dbReference type="NCBI Taxonomy" id="377629"/>
    <lineage>
        <taxon>Bacteria</taxon>
        <taxon>Pseudomonadati</taxon>
        <taxon>Pseudomonadota</taxon>
        <taxon>Gammaproteobacteria</taxon>
        <taxon>Cellvibrionales</taxon>
        <taxon>Cellvibrionaceae</taxon>
        <taxon>Teredinibacter</taxon>
    </lineage>
</organism>
<accession>C5BPY6</accession>
<keyword evidence="3" id="KW-0808">Transferase</keyword>
<dbReference type="InterPro" id="IPR006204">
    <property type="entry name" value="GHMP_kinase_N_dom"/>
</dbReference>
<dbReference type="SUPFAM" id="SSF54211">
    <property type="entry name" value="Ribosomal protein S5 domain 2-like"/>
    <property type="match status" value="1"/>
</dbReference>
<dbReference type="Pfam" id="PF00288">
    <property type="entry name" value="GHMP_kinases_N"/>
    <property type="match status" value="1"/>
</dbReference>
<evidence type="ECO:0000256" key="5">
    <source>
        <dbReference type="ARBA" id="ARBA00022777"/>
    </source>
</evidence>
<dbReference type="EMBL" id="CP001614">
    <property type="protein sequence ID" value="ACR12149.1"/>
    <property type="molecule type" value="Genomic_DNA"/>
</dbReference>
<dbReference type="GO" id="GO:0019287">
    <property type="term" value="P:isopentenyl diphosphate biosynthetic process, mevalonate pathway"/>
    <property type="evidence" value="ECO:0007669"/>
    <property type="project" value="TreeGrafter"/>
</dbReference>
<evidence type="ECO:0000256" key="3">
    <source>
        <dbReference type="ARBA" id="ARBA00022679"/>
    </source>
</evidence>
<keyword evidence="4" id="KW-0547">Nucleotide-binding</keyword>
<dbReference type="KEGG" id="ttu:TERTU_3246"/>
<dbReference type="InterPro" id="IPR020568">
    <property type="entry name" value="Ribosomal_Su5_D2-typ_SF"/>
</dbReference>
<dbReference type="InterPro" id="IPR035102">
    <property type="entry name" value="Phosphomevalonate_kinase"/>
</dbReference>
<evidence type="ECO:0000256" key="1">
    <source>
        <dbReference type="ARBA" id="ARBA00005017"/>
    </source>
</evidence>
<evidence type="ECO:0000313" key="9">
    <source>
        <dbReference type="Proteomes" id="UP000009080"/>
    </source>
</evidence>
<keyword evidence="9" id="KW-1185">Reference proteome</keyword>
<dbReference type="PANTHER" id="PTHR31814">
    <property type="match status" value="1"/>
</dbReference>
<proteinExistence type="predicted"/>
<evidence type="ECO:0000313" key="8">
    <source>
        <dbReference type="EMBL" id="ACR12149.1"/>
    </source>
</evidence>
<dbReference type="STRING" id="377629.TERTU_3246"/>
<dbReference type="AlphaFoldDB" id="C5BPY6"/>
<gene>
    <name evidence="8" type="ordered locus">TERTU_3246</name>
</gene>
<dbReference type="Gene3D" id="3.30.230.10">
    <property type="match status" value="1"/>
</dbReference>
<comment type="pathway">
    <text evidence="1">Isoprenoid biosynthesis; isopentenyl diphosphate biosynthesis via mevalonate pathway; isopentenyl diphosphate from (R)-mevalonate: step 2/3.</text>
</comment>
<dbReference type="GO" id="GO:0004631">
    <property type="term" value="F:phosphomevalonate kinase activity"/>
    <property type="evidence" value="ECO:0007669"/>
    <property type="project" value="UniProtKB-EC"/>
</dbReference>
<dbReference type="eggNOG" id="COG1577">
    <property type="taxonomic scope" value="Bacteria"/>
</dbReference>
<dbReference type="OrthoDB" id="1522677at2"/>
<dbReference type="PANTHER" id="PTHR31814:SF2">
    <property type="entry name" value="PHOSPHOMEVALONATE KINASE"/>
    <property type="match status" value="1"/>
</dbReference>
<dbReference type="Proteomes" id="UP000009080">
    <property type="component" value="Chromosome"/>
</dbReference>
<dbReference type="RefSeq" id="WP_015818261.1">
    <property type="nucleotide sequence ID" value="NC_012997.1"/>
</dbReference>
<dbReference type="InterPro" id="IPR014721">
    <property type="entry name" value="Ribsml_uS5_D2-typ_fold_subgr"/>
</dbReference>
<keyword evidence="5 8" id="KW-0418">Kinase</keyword>
<evidence type="ECO:0000259" key="7">
    <source>
        <dbReference type="Pfam" id="PF00288"/>
    </source>
</evidence>
<dbReference type="Gene3D" id="3.30.70.890">
    <property type="entry name" value="GHMP kinase, C-terminal domain"/>
    <property type="match status" value="1"/>
</dbReference>